<reference evidence="2 3" key="1">
    <citation type="submission" date="2015-11" db="EMBL/GenBank/DDBJ databases">
        <title>Genomic analysis of 38 Legionella species identifies large and diverse effector repertoires.</title>
        <authorList>
            <person name="Burstein D."/>
            <person name="Amaro F."/>
            <person name="Zusman T."/>
            <person name="Lifshitz Z."/>
            <person name="Cohen O."/>
            <person name="Gilbert J.A."/>
            <person name="Pupko T."/>
            <person name="Shuman H.A."/>
            <person name="Segal G."/>
        </authorList>
    </citation>
    <scope>NUCLEOTIDE SEQUENCE [LARGE SCALE GENOMIC DNA]</scope>
    <source>
        <strain evidence="2 3">Oak Ridge-10</strain>
    </source>
</reference>
<dbReference type="PANTHER" id="PTHR31157:SF1">
    <property type="entry name" value="SCP DOMAIN-CONTAINING PROTEIN"/>
    <property type="match status" value="1"/>
</dbReference>
<dbReference type="PATRIC" id="fig|29423.5.peg.2423"/>
<gene>
    <name evidence="2" type="ORF">Loak_2309</name>
</gene>
<comment type="caution">
    <text evidence="2">The sequence shown here is derived from an EMBL/GenBank/DDBJ whole genome shotgun (WGS) entry which is preliminary data.</text>
</comment>
<dbReference type="Pfam" id="PF00188">
    <property type="entry name" value="CAP"/>
    <property type="match status" value="1"/>
</dbReference>
<evidence type="ECO:0000313" key="3">
    <source>
        <dbReference type="Proteomes" id="UP000054858"/>
    </source>
</evidence>
<dbReference type="InterPro" id="IPR014044">
    <property type="entry name" value="CAP_dom"/>
</dbReference>
<protein>
    <submittedName>
        <fullName evidence="2">Putative transporter</fullName>
    </submittedName>
</protein>
<dbReference type="Gene3D" id="3.40.33.10">
    <property type="entry name" value="CAP"/>
    <property type="match status" value="1"/>
</dbReference>
<organism evidence="2 3">
    <name type="scientific">Legionella oakridgensis</name>
    <dbReference type="NCBI Taxonomy" id="29423"/>
    <lineage>
        <taxon>Bacteria</taxon>
        <taxon>Pseudomonadati</taxon>
        <taxon>Pseudomonadota</taxon>
        <taxon>Gammaproteobacteria</taxon>
        <taxon>Legionellales</taxon>
        <taxon>Legionellaceae</taxon>
        <taxon>Legionella</taxon>
    </lineage>
</organism>
<dbReference type="CDD" id="cd05379">
    <property type="entry name" value="CAP_bacterial"/>
    <property type="match status" value="1"/>
</dbReference>
<dbReference type="EMBL" id="LNYP01000031">
    <property type="protein sequence ID" value="KTD37173.1"/>
    <property type="molecule type" value="Genomic_DNA"/>
</dbReference>
<evidence type="ECO:0000313" key="2">
    <source>
        <dbReference type="EMBL" id="KTD37173.1"/>
    </source>
</evidence>
<dbReference type="PANTHER" id="PTHR31157">
    <property type="entry name" value="SCP DOMAIN-CONTAINING PROTEIN"/>
    <property type="match status" value="1"/>
</dbReference>
<dbReference type="AlphaFoldDB" id="A0A0W0WXX7"/>
<evidence type="ECO:0000259" key="1">
    <source>
        <dbReference type="Pfam" id="PF00188"/>
    </source>
</evidence>
<accession>A0A0W0WXX7</accession>
<dbReference type="Proteomes" id="UP000054858">
    <property type="component" value="Unassembled WGS sequence"/>
</dbReference>
<proteinExistence type="predicted"/>
<name>A0A0W0WXX7_9GAMM</name>
<dbReference type="InterPro" id="IPR035940">
    <property type="entry name" value="CAP_sf"/>
</dbReference>
<sequence length="167" mass="19339">MNLKMRYCMIRIVLSLFIIPCLVFSPVSLAIHPNEQATSDAYYQTLILQYINEYRLKHHLSPLQMNSVMSLEAKKHSQDMANKSIPFGHQHFDARIQRLYKEIKNCRGGAENVAYYKLDAKKLVDAWIASPGHRRNIQGHYNLTGIGIAHSKQGWAYYTQIFLRADQ</sequence>
<dbReference type="SUPFAM" id="SSF55797">
    <property type="entry name" value="PR-1-like"/>
    <property type="match status" value="1"/>
</dbReference>
<feature type="domain" description="SCP" evidence="1">
    <location>
        <begin position="48"/>
        <end position="162"/>
    </location>
</feature>